<dbReference type="SMART" id="SM00317">
    <property type="entry name" value="SET"/>
    <property type="match status" value="1"/>
</dbReference>
<dbReference type="Gene3D" id="2.170.270.10">
    <property type="entry name" value="SET domain"/>
    <property type="match status" value="1"/>
</dbReference>
<dbReference type="PROSITE" id="PS50280">
    <property type="entry name" value="SET"/>
    <property type="match status" value="1"/>
</dbReference>
<proteinExistence type="predicted"/>
<sequence length="469" mass="53773">MVDQVERLRLEGKNLFESGRWTEAVRVFGQYIDLLKEGGSTEQLVLGYSNRAQTFLRLQKYADALEDTEKALNLDSLHMKSLVRKAKALFGLKLYEETVGICKKFLRRDDLPPAYRKTISDLLPEARRKDEQTRLGMFGTTFPSISYRYEKPGDAPSDIEDFVGPVELKRTLGVDRGLFATRDLIPGDFLFVASPLTSVRHPKLLGSKVDSDSQVAGLNSTLLRDLVEMVKHARGNLKDFSQVQFLVQLDTLQAHILEQLTFITELDEDVLFDIVRRRQSEPIGMIPERATGIYFLQTFLKHSCLPNVTIMDGGERTTNPRASFAYRASRKIKKGDQLFNTYRSVYVPLEDRIALLGRLQCTCERCALEEMLLQEIPVLRKLEYRCSRLFMVSAENSPMFLPEQQAEMRRDSIQCIEAVNELFRTEPKLQDLMAIQKDWIRASFVCLYWQLLEPALALGVNASEEDHIR</sequence>
<accession>A0ABD3GU30</accession>
<reference evidence="3 4" key="1">
    <citation type="submission" date="2024-09" db="EMBL/GenBank/DDBJ databases">
        <title>Chromosome-scale assembly of Riccia sorocarpa.</title>
        <authorList>
            <person name="Paukszto L."/>
        </authorList>
    </citation>
    <scope>NUCLEOTIDE SEQUENCE [LARGE SCALE GENOMIC DNA]</scope>
    <source>
        <strain evidence="3">LP-2024</strain>
        <tissue evidence="3">Aerial parts of the thallus</tissue>
    </source>
</reference>
<dbReference type="SMART" id="SM00028">
    <property type="entry name" value="TPR"/>
    <property type="match status" value="2"/>
</dbReference>
<dbReference type="Proteomes" id="UP001633002">
    <property type="component" value="Unassembled WGS sequence"/>
</dbReference>
<dbReference type="PROSITE" id="PS50005">
    <property type="entry name" value="TPR"/>
    <property type="match status" value="1"/>
</dbReference>
<organism evidence="3 4">
    <name type="scientific">Riccia sorocarpa</name>
    <dbReference type="NCBI Taxonomy" id="122646"/>
    <lineage>
        <taxon>Eukaryota</taxon>
        <taxon>Viridiplantae</taxon>
        <taxon>Streptophyta</taxon>
        <taxon>Embryophyta</taxon>
        <taxon>Marchantiophyta</taxon>
        <taxon>Marchantiopsida</taxon>
        <taxon>Marchantiidae</taxon>
        <taxon>Marchantiales</taxon>
        <taxon>Ricciaceae</taxon>
        <taxon>Riccia</taxon>
    </lineage>
</organism>
<keyword evidence="4" id="KW-1185">Reference proteome</keyword>
<evidence type="ECO:0000256" key="1">
    <source>
        <dbReference type="PROSITE-ProRule" id="PRU00339"/>
    </source>
</evidence>
<dbReference type="Pfam" id="PF00856">
    <property type="entry name" value="SET"/>
    <property type="match status" value="1"/>
</dbReference>
<evidence type="ECO:0000313" key="3">
    <source>
        <dbReference type="EMBL" id="KAL3681682.1"/>
    </source>
</evidence>
<dbReference type="InterPro" id="IPR001214">
    <property type="entry name" value="SET_dom"/>
</dbReference>
<feature type="repeat" description="TPR" evidence="1">
    <location>
        <begin position="45"/>
        <end position="78"/>
    </location>
</feature>
<dbReference type="EMBL" id="JBJQOH010000007">
    <property type="protein sequence ID" value="KAL3681682.1"/>
    <property type="molecule type" value="Genomic_DNA"/>
</dbReference>
<keyword evidence="1" id="KW-0802">TPR repeat</keyword>
<dbReference type="InterPro" id="IPR046341">
    <property type="entry name" value="SET_dom_sf"/>
</dbReference>
<dbReference type="SUPFAM" id="SSF48452">
    <property type="entry name" value="TPR-like"/>
    <property type="match status" value="1"/>
</dbReference>
<dbReference type="SUPFAM" id="SSF82199">
    <property type="entry name" value="SET domain"/>
    <property type="match status" value="1"/>
</dbReference>
<dbReference type="PANTHER" id="PTHR47643">
    <property type="entry name" value="TPR DOMAIN PROTEIN (AFU_ORTHOLOGUE AFUA_5G12710)"/>
    <property type="match status" value="1"/>
</dbReference>
<dbReference type="PANTHER" id="PTHR47643:SF2">
    <property type="entry name" value="TPR DOMAIN PROTEIN (AFU_ORTHOLOGUE AFUA_5G12710)"/>
    <property type="match status" value="1"/>
</dbReference>
<name>A0ABD3GU30_9MARC</name>
<evidence type="ECO:0000259" key="2">
    <source>
        <dbReference type="PROSITE" id="PS50280"/>
    </source>
</evidence>
<dbReference type="InterPro" id="IPR011990">
    <property type="entry name" value="TPR-like_helical_dom_sf"/>
</dbReference>
<feature type="domain" description="SET" evidence="2">
    <location>
        <begin position="164"/>
        <end position="343"/>
    </location>
</feature>
<comment type="caution">
    <text evidence="3">The sequence shown here is derived from an EMBL/GenBank/DDBJ whole genome shotgun (WGS) entry which is preliminary data.</text>
</comment>
<dbReference type="InterPro" id="IPR053209">
    <property type="entry name" value="Gramillin-biosynth_MTr"/>
</dbReference>
<dbReference type="Gene3D" id="1.25.40.10">
    <property type="entry name" value="Tetratricopeptide repeat domain"/>
    <property type="match status" value="1"/>
</dbReference>
<protein>
    <recommendedName>
        <fullName evidence="2">SET domain-containing protein</fullName>
    </recommendedName>
</protein>
<dbReference type="InterPro" id="IPR019734">
    <property type="entry name" value="TPR_rpt"/>
</dbReference>
<gene>
    <name evidence="3" type="ORF">R1sor_024638</name>
</gene>
<dbReference type="AlphaFoldDB" id="A0ABD3GU30"/>
<evidence type="ECO:0000313" key="4">
    <source>
        <dbReference type="Proteomes" id="UP001633002"/>
    </source>
</evidence>